<reference evidence="11" key="1">
    <citation type="submission" date="2019-12" db="UniProtKB">
        <authorList>
            <consortium name="WormBaseParasite"/>
        </authorList>
    </citation>
    <scope>IDENTIFICATION</scope>
</reference>
<feature type="domain" description="ZP" evidence="9">
    <location>
        <begin position="101"/>
        <end position="340"/>
    </location>
</feature>
<dbReference type="PROSITE" id="PS51034">
    <property type="entry name" value="ZP_2"/>
    <property type="match status" value="1"/>
</dbReference>
<keyword evidence="6 8" id="KW-1133">Transmembrane helix</keyword>
<dbReference type="InterPro" id="IPR051962">
    <property type="entry name" value="Cuticlin"/>
</dbReference>
<evidence type="ECO:0000256" key="6">
    <source>
        <dbReference type="ARBA" id="ARBA00022989"/>
    </source>
</evidence>
<dbReference type="AlphaFoldDB" id="A0A5S6QBC9"/>
<keyword evidence="2" id="KW-0193">Cuticle</keyword>
<evidence type="ECO:0000256" key="4">
    <source>
        <dbReference type="ARBA" id="ARBA00022692"/>
    </source>
</evidence>
<keyword evidence="10" id="KW-1185">Reference proteome</keyword>
<keyword evidence="5" id="KW-0732">Signal</keyword>
<dbReference type="Gene3D" id="2.60.40.4100">
    <property type="entry name" value="Zona pellucida, ZP-C domain"/>
    <property type="match status" value="1"/>
</dbReference>
<evidence type="ECO:0000256" key="2">
    <source>
        <dbReference type="ARBA" id="ARBA00022460"/>
    </source>
</evidence>
<comment type="subcellular location">
    <subcellularLocation>
        <location evidence="1">Cell membrane</location>
        <topology evidence="1">Single-pass type I membrane protein</topology>
    </subcellularLocation>
</comment>
<proteinExistence type="predicted"/>
<dbReference type="PANTHER" id="PTHR22907">
    <property type="entry name" value="GH04558P"/>
    <property type="match status" value="1"/>
</dbReference>
<dbReference type="Proteomes" id="UP000046395">
    <property type="component" value="Unassembled WGS sequence"/>
</dbReference>
<evidence type="ECO:0000256" key="8">
    <source>
        <dbReference type="SAM" id="Phobius"/>
    </source>
</evidence>
<evidence type="ECO:0000256" key="5">
    <source>
        <dbReference type="ARBA" id="ARBA00022729"/>
    </source>
</evidence>
<dbReference type="PANTHER" id="PTHR22907:SF12">
    <property type="entry name" value="ZP DOMAIN-CONTAINING PROTEIN"/>
    <property type="match status" value="1"/>
</dbReference>
<dbReference type="InterPro" id="IPR056953">
    <property type="entry name" value="CUT_N"/>
</dbReference>
<keyword evidence="3" id="KW-1003">Cell membrane</keyword>
<dbReference type="InterPro" id="IPR057475">
    <property type="entry name" value="CUT_C"/>
</dbReference>
<dbReference type="InterPro" id="IPR042235">
    <property type="entry name" value="ZP-C_dom"/>
</dbReference>
<dbReference type="Pfam" id="PF25301">
    <property type="entry name" value="CUT_C"/>
    <property type="match status" value="1"/>
</dbReference>
<dbReference type="WBParaSite" id="TMUE_1000004621.1">
    <property type="protein sequence ID" value="TMUE_1000004621.1"/>
    <property type="gene ID" value="WBGene00294658"/>
</dbReference>
<evidence type="ECO:0000256" key="1">
    <source>
        <dbReference type="ARBA" id="ARBA00004251"/>
    </source>
</evidence>
<name>A0A5S6QBC9_TRIMR</name>
<dbReference type="SMART" id="SM00241">
    <property type="entry name" value="ZP"/>
    <property type="match status" value="1"/>
</dbReference>
<dbReference type="STRING" id="70415.A0A5S6QBC9"/>
<dbReference type="GO" id="GO:0005886">
    <property type="term" value="C:plasma membrane"/>
    <property type="evidence" value="ECO:0007669"/>
    <property type="project" value="UniProtKB-SubCell"/>
</dbReference>
<evidence type="ECO:0000259" key="9">
    <source>
        <dbReference type="PROSITE" id="PS51034"/>
    </source>
</evidence>
<keyword evidence="7 8" id="KW-0472">Membrane</keyword>
<evidence type="ECO:0000256" key="3">
    <source>
        <dbReference type="ARBA" id="ARBA00022475"/>
    </source>
</evidence>
<feature type="transmembrane region" description="Helical" evidence="8">
    <location>
        <begin position="476"/>
        <end position="500"/>
    </location>
</feature>
<sequence length="520" mass="58572">MKALKMNQYPLMNSVFLCIRIHVCISNFLNDEASLLLVYLIRHLLNIFSADRRITHFSLCADKNLNQLTVSLANFYNHAIVQSDGSPFVEDNEVVGLPKVVCDQNTITFNITTKKPLTGHLYVKGLFEREECRRDFSSNTEKMASISVKVSQCGMKRIRQTPSSSYSIIFVVNFHPLFVTKLDRAYNARCFYAQREKIVTAKLDINMLSTDSVHADSRLLPNCHYTIRANSLSGPVVRYVDVGDTVVHRWECDNPSFGMLVKNCFVSDGTGRSVRILDSKGCPMFTPIIQGNLQYSKNVNLASVQVWAYKFPDRSDLFFQCQIQLCHKEKKECAGITPPKCPTEPAEREDQISMTTLATDSVTYVIGTFESFGNGIGDTEGSTPRIAPYRQKTKRSVQLNNNGSNDSNQTWITDPEQMTVAALMMFHVQNASHILNVTTGRVHVTDIGDGVSAKADKAERRTADCFICLNRIGYSFLIQAVVALGLFNLVQLYGICFLWAKRKRQFKPSTIEMDVDFKSS</sequence>
<dbReference type="Pfam" id="PF25057">
    <property type="entry name" value="CUT_N"/>
    <property type="match status" value="1"/>
</dbReference>
<keyword evidence="4 8" id="KW-0812">Transmembrane</keyword>
<dbReference type="InterPro" id="IPR001507">
    <property type="entry name" value="ZP_dom"/>
</dbReference>
<evidence type="ECO:0000313" key="10">
    <source>
        <dbReference type="Proteomes" id="UP000046395"/>
    </source>
</evidence>
<dbReference type="GO" id="GO:0042302">
    <property type="term" value="F:structural constituent of cuticle"/>
    <property type="evidence" value="ECO:0007669"/>
    <property type="project" value="UniProtKB-KW"/>
</dbReference>
<accession>A0A5S6QBC9</accession>
<organism evidence="10 11">
    <name type="scientific">Trichuris muris</name>
    <name type="common">Mouse whipworm</name>
    <dbReference type="NCBI Taxonomy" id="70415"/>
    <lineage>
        <taxon>Eukaryota</taxon>
        <taxon>Metazoa</taxon>
        <taxon>Ecdysozoa</taxon>
        <taxon>Nematoda</taxon>
        <taxon>Enoplea</taxon>
        <taxon>Dorylaimia</taxon>
        <taxon>Trichinellida</taxon>
        <taxon>Trichuridae</taxon>
        <taxon>Trichuris</taxon>
    </lineage>
</organism>
<evidence type="ECO:0000256" key="7">
    <source>
        <dbReference type="ARBA" id="ARBA00023136"/>
    </source>
</evidence>
<evidence type="ECO:0000313" key="11">
    <source>
        <dbReference type="WBParaSite" id="TMUE_1000004621.1"/>
    </source>
</evidence>
<protein>
    <submittedName>
        <fullName evidence="11">ZP domain-containing protein</fullName>
    </submittedName>
</protein>